<dbReference type="Proteomes" id="UP000016924">
    <property type="component" value="Unassembled WGS sequence"/>
</dbReference>
<dbReference type="EMBL" id="JH767596">
    <property type="protein sequence ID" value="EON68422.1"/>
    <property type="molecule type" value="Genomic_DNA"/>
</dbReference>
<dbReference type="RefSeq" id="XP_007783739.1">
    <property type="nucleotide sequence ID" value="XM_007785549.1"/>
</dbReference>
<keyword evidence="2" id="KW-0812">Transmembrane</keyword>
<organism evidence="3 4">
    <name type="scientific">Coniosporium apollinis (strain CBS 100218)</name>
    <name type="common">Rock-inhabiting black yeast</name>
    <dbReference type="NCBI Taxonomy" id="1168221"/>
    <lineage>
        <taxon>Eukaryota</taxon>
        <taxon>Fungi</taxon>
        <taxon>Dikarya</taxon>
        <taxon>Ascomycota</taxon>
        <taxon>Pezizomycotina</taxon>
        <taxon>Dothideomycetes</taxon>
        <taxon>Dothideomycetes incertae sedis</taxon>
        <taxon>Coniosporium</taxon>
    </lineage>
</organism>
<sequence length="375" mass="43049">MDPAAVNHLFQRARRDQQLVKRVVLFMFIFLLFVMRYLSGSQSSTTVFAFPYRETINRTQDAERFSDFKPKGRKVTAKMTEVILAFDTCDEKVMLPSQAEFLALAESAQDSAATLVRSTHRFELTHYEVITKLELLTQGLPNQPSTRRVPTGDTFPQEPAEKEADPVEKLFYWAKQAYPVEQLRRVEKQGIRISKQLFRGLWRHLRTLAASDTIDQEPVEQEADRADRVLQWAQEAAGTRVADIEEDVVKGLQNLRALLDQMHMVAVADEPIMRRDLKKAESRHGNPLWTVFTDTDTPLRQAVQRLRTLEMVHETTRSAAVEASDMVRLVEDYWEDAARVKVQTKKLREGVRSGDFRAADAIVKVWEGFVSLRIG</sequence>
<accession>R7Z2M8</accession>
<protein>
    <submittedName>
        <fullName evidence="3">Uncharacterized protein</fullName>
    </submittedName>
</protein>
<dbReference type="GeneID" id="19905057"/>
<name>R7Z2M8_CONA1</name>
<evidence type="ECO:0000256" key="1">
    <source>
        <dbReference type="SAM" id="MobiDB-lite"/>
    </source>
</evidence>
<evidence type="ECO:0000313" key="4">
    <source>
        <dbReference type="Proteomes" id="UP000016924"/>
    </source>
</evidence>
<reference evidence="4" key="1">
    <citation type="submission" date="2012-06" db="EMBL/GenBank/DDBJ databases">
        <title>The genome sequence of Coniosporium apollinis CBS 100218.</title>
        <authorList>
            <consortium name="The Broad Institute Genome Sequencing Platform"/>
            <person name="Cuomo C."/>
            <person name="Gorbushina A."/>
            <person name="Noack S."/>
            <person name="Walker B."/>
            <person name="Young S.K."/>
            <person name="Zeng Q."/>
            <person name="Gargeya S."/>
            <person name="Fitzgerald M."/>
            <person name="Haas B."/>
            <person name="Abouelleil A."/>
            <person name="Alvarado L."/>
            <person name="Arachchi H.M."/>
            <person name="Berlin A.M."/>
            <person name="Chapman S.B."/>
            <person name="Goldberg J."/>
            <person name="Griggs A."/>
            <person name="Gujja S."/>
            <person name="Hansen M."/>
            <person name="Howarth C."/>
            <person name="Imamovic A."/>
            <person name="Larimer J."/>
            <person name="McCowan C."/>
            <person name="Montmayeur A."/>
            <person name="Murphy C."/>
            <person name="Neiman D."/>
            <person name="Pearson M."/>
            <person name="Priest M."/>
            <person name="Roberts A."/>
            <person name="Saif S."/>
            <person name="Shea T."/>
            <person name="Sisk P."/>
            <person name="Sykes S."/>
            <person name="Wortman J."/>
            <person name="Nusbaum C."/>
            <person name="Birren B."/>
        </authorList>
    </citation>
    <scope>NUCLEOTIDE SEQUENCE [LARGE SCALE GENOMIC DNA]</scope>
    <source>
        <strain evidence="4">CBS 100218</strain>
    </source>
</reference>
<dbReference type="AlphaFoldDB" id="R7Z2M8"/>
<feature type="region of interest" description="Disordered" evidence="1">
    <location>
        <begin position="141"/>
        <end position="162"/>
    </location>
</feature>
<feature type="transmembrane region" description="Helical" evidence="2">
    <location>
        <begin position="19"/>
        <end position="38"/>
    </location>
</feature>
<gene>
    <name evidence="3" type="ORF">W97_07746</name>
</gene>
<keyword evidence="4" id="KW-1185">Reference proteome</keyword>
<evidence type="ECO:0000256" key="2">
    <source>
        <dbReference type="SAM" id="Phobius"/>
    </source>
</evidence>
<proteinExistence type="predicted"/>
<keyword evidence="2" id="KW-1133">Transmembrane helix</keyword>
<keyword evidence="2" id="KW-0472">Membrane</keyword>
<dbReference type="HOGENOM" id="CLU_737724_0_0_1"/>
<evidence type="ECO:0000313" key="3">
    <source>
        <dbReference type="EMBL" id="EON68422.1"/>
    </source>
</evidence>